<evidence type="ECO:0000256" key="1">
    <source>
        <dbReference type="SAM" id="MobiDB-lite"/>
    </source>
</evidence>
<protein>
    <submittedName>
        <fullName evidence="2">Helix-turn-helix domain-containing protein</fullName>
    </submittedName>
</protein>
<organism evidence="2 3">
    <name type="scientific">Streptomyces halstedii</name>
    <dbReference type="NCBI Taxonomy" id="1944"/>
    <lineage>
        <taxon>Bacteria</taxon>
        <taxon>Bacillati</taxon>
        <taxon>Actinomycetota</taxon>
        <taxon>Actinomycetes</taxon>
        <taxon>Kitasatosporales</taxon>
        <taxon>Streptomycetaceae</taxon>
        <taxon>Streptomyces</taxon>
    </lineage>
</organism>
<feature type="region of interest" description="Disordered" evidence="1">
    <location>
        <begin position="73"/>
        <end position="100"/>
    </location>
</feature>
<dbReference type="AlphaFoldDB" id="A0A6N9UC05"/>
<dbReference type="RefSeq" id="WP_164349892.1">
    <property type="nucleotide sequence ID" value="NZ_JAAGLQ010000686.1"/>
</dbReference>
<name>A0A6N9UC05_STRHA</name>
<accession>A0A6N9UC05</accession>
<evidence type="ECO:0000313" key="2">
    <source>
        <dbReference type="EMBL" id="NEA20179.1"/>
    </source>
</evidence>
<evidence type="ECO:0000313" key="3">
    <source>
        <dbReference type="Proteomes" id="UP000471293"/>
    </source>
</evidence>
<gene>
    <name evidence="2" type="ORF">G3I29_32945</name>
</gene>
<sequence>MATKAYELYGLPTAPQDLSQEYMTVQETAYVLKCSVSWLRRLVRKHDELCGRNGRRGRIITNREQRAAIHVIRSAGDPRTGGSVPRRRSPRHSTVKTPAP</sequence>
<reference evidence="2 3" key="1">
    <citation type="submission" date="2020-01" db="EMBL/GenBank/DDBJ databases">
        <title>Insect and environment-associated Actinomycetes.</title>
        <authorList>
            <person name="Currrie C."/>
            <person name="Chevrette M."/>
            <person name="Carlson C."/>
            <person name="Stubbendieck R."/>
            <person name="Wendt-Pienkowski E."/>
        </authorList>
    </citation>
    <scope>NUCLEOTIDE SEQUENCE [LARGE SCALE GENOMIC DNA]</scope>
    <source>
        <strain evidence="2 3">SID11342</strain>
    </source>
</reference>
<dbReference type="EMBL" id="JAAGLQ010000686">
    <property type="protein sequence ID" value="NEA20179.1"/>
    <property type="molecule type" value="Genomic_DNA"/>
</dbReference>
<comment type="caution">
    <text evidence="2">The sequence shown here is derived from an EMBL/GenBank/DDBJ whole genome shotgun (WGS) entry which is preliminary data.</text>
</comment>
<proteinExistence type="predicted"/>
<dbReference type="Proteomes" id="UP000471293">
    <property type="component" value="Unassembled WGS sequence"/>
</dbReference>
<feature type="compositionally biased region" description="Basic residues" evidence="1">
    <location>
        <begin position="85"/>
        <end position="94"/>
    </location>
</feature>